<dbReference type="CDD" id="cd00609">
    <property type="entry name" value="AAT_like"/>
    <property type="match status" value="1"/>
</dbReference>
<name>A0ABD8B7R8_9NEIS</name>
<dbReference type="EMBL" id="CP091521">
    <property type="protein sequence ID" value="XHH50045.1"/>
    <property type="molecule type" value="Genomic_DNA"/>
</dbReference>
<dbReference type="Gene3D" id="3.40.640.10">
    <property type="entry name" value="Type I PLP-dependent aspartate aminotransferase-like (Major domain)"/>
    <property type="match status" value="1"/>
</dbReference>
<dbReference type="GO" id="GO:0170038">
    <property type="term" value="P:proteinogenic amino acid biosynthetic process"/>
    <property type="evidence" value="ECO:0007669"/>
    <property type="project" value="UniProtKB-ARBA"/>
</dbReference>
<comment type="similarity">
    <text evidence="2 7">Belongs to the class-I pyridoxal-phosphate-dependent aminotransferase family.</text>
</comment>
<evidence type="ECO:0000256" key="6">
    <source>
        <dbReference type="ARBA" id="ARBA00022898"/>
    </source>
</evidence>
<evidence type="ECO:0000313" key="11">
    <source>
        <dbReference type="Proteomes" id="UP000831534"/>
    </source>
</evidence>
<keyword evidence="11" id="KW-1185">Reference proteome</keyword>
<dbReference type="InterPro" id="IPR004839">
    <property type="entry name" value="Aminotransferase_I/II_large"/>
</dbReference>
<dbReference type="Pfam" id="PF00155">
    <property type="entry name" value="Aminotran_1_2"/>
    <property type="match status" value="1"/>
</dbReference>
<comment type="subunit">
    <text evidence="3">Homodimer.</text>
</comment>
<dbReference type="Proteomes" id="UP000831534">
    <property type="component" value="Chromosome"/>
</dbReference>
<evidence type="ECO:0000256" key="7">
    <source>
        <dbReference type="RuleBase" id="RU000481"/>
    </source>
</evidence>
<dbReference type="KEGG" id="ckh:LVJ77_02180"/>
<evidence type="ECO:0000256" key="4">
    <source>
        <dbReference type="ARBA" id="ARBA00022576"/>
    </source>
</evidence>
<evidence type="ECO:0000256" key="8">
    <source>
        <dbReference type="SAM" id="Coils"/>
    </source>
</evidence>
<dbReference type="InterPro" id="IPR000796">
    <property type="entry name" value="Asp_trans"/>
</dbReference>
<dbReference type="RefSeq" id="WP_027008810.1">
    <property type="nucleotide sequence ID" value="NZ_CP091521.1"/>
</dbReference>
<dbReference type="InterPro" id="IPR015421">
    <property type="entry name" value="PyrdxlP-dep_Trfase_major"/>
</dbReference>
<evidence type="ECO:0000256" key="1">
    <source>
        <dbReference type="ARBA" id="ARBA00001933"/>
    </source>
</evidence>
<gene>
    <name evidence="10" type="ORF">LVJ77_02180</name>
</gene>
<evidence type="ECO:0000256" key="5">
    <source>
        <dbReference type="ARBA" id="ARBA00022679"/>
    </source>
</evidence>
<keyword evidence="5 7" id="KW-0808">Transferase</keyword>
<dbReference type="PANTHER" id="PTHR11879">
    <property type="entry name" value="ASPARTATE AMINOTRANSFERASE"/>
    <property type="match status" value="1"/>
</dbReference>
<evidence type="ECO:0000259" key="9">
    <source>
        <dbReference type="Pfam" id="PF00155"/>
    </source>
</evidence>
<dbReference type="FunFam" id="3.40.640.10:FF:000015">
    <property type="entry name" value="Aspartate aminotransferase"/>
    <property type="match status" value="1"/>
</dbReference>
<dbReference type="GO" id="GO:0008483">
    <property type="term" value="F:transaminase activity"/>
    <property type="evidence" value="ECO:0007669"/>
    <property type="project" value="UniProtKB-KW"/>
</dbReference>
<dbReference type="PROSITE" id="PS00105">
    <property type="entry name" value="AA_TRANSFER_CLASS_1"/>
    <property type="match status" value="1"/>
</dbReference>
<proteinExistence type="inferred from homology"/>
<dbReference type="InterPro" id="IPR015424">
    <property type="entry name" value="PyrdxlP-dep_Trfase"/>
</dbReference>
<dbReference type="PANTHER" id="PTHR11879:SF22">
    <property type="entry name" value="ASPARTATE AMINOTRANSFERASE, MITOCHONDRIAL"/>
    <property type="match status" value="1"/>
</dbReference>
<feature type="coiled-coil region" evidence="8">
    <location>
        <begin position="305"/>
        <end position="332"/>
    </location>
</feature>
<dbReference type="SUPFAM" id="SSF53383">
    <property type="entry name" value="PLP-dependent transferases"/>
    <property type="match status" value="1"/>
</dbReference>
<accession>A0ABD8B7R8</accession>
<protein>
    <recommendedName>
        <fullName evidence="7">Aminotransferase</fullName>
        <ecNumber evidence="7">2.6.1.-</ecNumber>
    </recommendedName>
</protein>
<comment type="cofactor">
    <cofactor evidence="1 7">
        <name>pyridoxal 5'-phosphate</name>
        <dbReference type="ChEBI" id="CHEBI:597326"/>
    </cofactor>
</comment>
<dbReference type="InterPro" id="IPR004838">
    <property type="entry name" value="NHTrfase_class1_PyrdxlP-BS"/>
</dbReference>
<keyword evidence="6" id="KW-0663">Pyridoxal phosphate</keyword>
<reference evidence="10 11" key="1">
    <citation type="journal article" date="2022" name="Res Sq">
        <title>Evolution of multicellular longitudinally dividing oral cavity symbionts (Neisseriaceae).</title>
        <authorList>
            <person name="Nyongesa S."/>
            <person name="Weber P."/>
            <person name="Bernet E."/>
            <person name="Pullido F."/>
            <person name="Nieckarz M."/>
            <person name="Delaby M."/>
            <person name="Nieves C."/>
            <person name="Viehboeck T."/>
            <person name="Krause N."/>
            <person name="Rivera-Millot A."/>
            <person name="Nakamura A."/>
            <person name="Vischer N."/>
            <person name="VanNieuwenhze M."/>
            <person name="Brun Y."/>
            <person name="Cava F."/>
            <person name="Bulgheresi S."/>
            <person name="Veyrier F."/>
        </authorList>
    </citation>
    <scope>NUCLEOTIDE SEQUENCE [LARGE SCALE GENOMIC DNA]</scope>
    <source>
        <strain evidence="10 11">17694</strain>
    </source>
</reference>
<evidence type="ECO:0000256" key="2">
    <source>
        <dbReference type="ARBA" id="ARBA00007441"/>
    </source>
</evidence>
<sequence length="397" mass="43472">MLFDKITAAPGDPILGLGEAFKADPRSEKVNLGIGVYKDANGRSPVLPSVKAAEARILADEDSKNYLGIDGLAAYNLATQKLLFGADNPLIASGRLQTAQSLGGSGALRIAAEFVKRQTAAQNVWISAPSWPNHNAIFQAVDMNICDYRYYDKTTHGLDWDGMLEDLAQARAGDVVLLHGCCHNPTGIDPTPEQWRQLAQMSAEKGWLPLFDVAYQGFGNGLEEDAYGLRVFAENHAELLVASSYSKNFGLYNERVGAFTLLAADAGTAQRVFTQIKAIIRTLYSNPAAHGSAIVAAILQDDALKAQWQGELDEMRERIKAMRRQMADLLKEYGAKQDFEFIVQQNGMFSFSGLSPEQVDRLKDEFAVYAVRSGRINVAGITADNIRYLCESIVKVL</sequence>
<evidence type="ECO:0000256" key="3">
    <source>
        <dbReference type="ARBA" id="ARBA00011738"/>
    </source>
</evidence>
<feature type="domain" description="Aminotransferase class I/classII large" evidence="9">
    <location>
        <begin position="28"/>
        <end position="393"/>
    </location>
</feature>
<evidence type="ECO:0000313" key="10">
    <source>
        <dbReference type="EMBL" id="XHH50045.1"/>
    </source>
</evidence>
<keyword evidence="4 7" id="KW-0032">Aminotransferase</keyword>
<dbReference type="AlphaFoldDB" id="A0ABD8B7R8"/>
<keyword evidence="8" id="KW-0175">Coiled coil</keyword>
<organism evidence="10 11">
    <name type="scientific">Conchiformibius kuhniae</name>
    <dbReference type="NCBI Taxonomy" id="211502"/>
    <lineage>
        <taxon>Bacteria</taxon>
        <taxon>Pseudomonadati</taxon>
        <taxon>Pseudomonadota</taxon>
        <taxon>Betaproteobacteria</taxon>
        <taxon>Neisseriales</taxon>
        <taxon>Neisseriaceae</taxon>
        <taxon>Conchiformibius</taxon>
    </lineage>
</organism>
<dbReference type="FunFam" id="3.90.1150.10:FF:000001">
    <property type="entry name" value="Aspartate aminotransferase"/>
    <property type="match status" value="1"/>
</dbReference>
<dbReference type="EC" id="2.6.1.-" evidence="7"/>
<dbReference type="GO" id="GO:0170034">
    <property type="term" value="P:L-amino acid biosynthetic process"/>
    <property type="evidence" value="ECO:0007669"/>
    <property type="project" value="UniProtKB-ARBA"/>
</dbReference>
<dbReference type="Gene3D" id="3.90.1150.10">
    <property type="entry name" value="Aspartate Aminotransferase, domain 1"/>
    <property type="match status" value="1"/>
</dbReference>
<dbReference type="PRINTS" id="PR00799">
    <property type="entry name" value="TRANSAMINASE"/>
</dbReference>
<dbReference type="InterPro" id="IPR015422">
    <property type="entry name" value="PyrdxlP-dep_Trfase_small"/>
</dbReference>
<dbReference type="NCBIfam" id="NF006719">
    <property type="entry name" value="PRK09257.1"/>
    <property type="match status" value="1"/>
</dbReference>